<evidence type="ECO:0000313" key="2">
    <source>
        <dbReference type="Proteomes" id="UP001085076"/>
    </source>
</evidence>
<proteinExistence type="predicted"/>
<reference evidence="1" key="1">
    <citation type="submission" date="2021-03" db="EMBL/GenBank/DDBJ databases">
        <authorList>
            <person name="Li Z."/>
            <person name="Yang C."/>
        </authorList>
    </citation>
    <scope>NUCLEOTIDE SEQUENCE</scope>
    <source>
        <strain evidence="1">Dzin_1.0</strain>
        <tissue evidence="1">Leaf</tissue>
    </source>
</reference>
<dbReference type="InterPro" id="IPR038408">
    <property type="entry name" value="GNK2_sf"/>
</dbReference>
<dbReference type="Gene3D" id="3.30.430.20">
    <property type="entry name" value="Gnk2 domain, C-X8-C-X2-C motif"/>
    <property type="match status" value="1"/>
</dbReference>
<gene>
    <name evidence="1" type="ORF">J5N97_026022</name>
</gene>
<keyword evidence="2" id="KW-1185">Reference proteome</keyword>
<sequence length="204" mass="19995">MSQPLHHYLRYQCPLQCSAAVRFDRCLLCYSDRRFFSQLSIDTPIIIVNDGDAFNPSALNQQNVATSEAPKSAARFVVSMRNFSQFEYIFRMVDCKRDLSSDDCACCLEVEVLEGGGGGGLGGEAGGGGGFGAGDGGGHGGDLGGGGGPGGGGGFGSGGGGGHGGGLGGGVGGGHGIGGGVGVGLGVDVGVGGGTVKCGGDEDR</sequence>
<organism evidence="1 2">
    <name type="scientific">Dioscorea zingiberensis</name>
    <dbReference type="NCBI Taxonomy" id="325984"/>
    <lineage>
        <taxon>Eukaryota</taxon>
        <taxon>Viridiplantae</taxon>
        <taxon>Streptophyta</taxon>
        <taxon>Embryophyta</taxon>
        <taxon>Tracheophyta</taxon>
        <taxon>Spermatophyta</taxon>
        <taxon>Magnoliopsida</taxon>
        <taxon>Liliopsida</taxon>
        <taxon>Dioscoreales</taxon>
        <taxon>Dioscoreaceae</taxon>
        <taxon>Dioscorea</taxon>
    </lineage>
</organism>
<dbReference type="InterPro" id="IPR050581">
    <property type="entry name" value="CRR_secretory_protein"/>
</dbReference>
<evidence type="ECO:0000313" key="1">
    <source>
        <dbReference type="EMBL" id="KAJ0964884.1"/>
    </source>
</evidence>
<dbReference type="PANTHER" id="PTHR32411">
    <property type="entry name" value="CYSTEINE-RICH REPEAT SECRETORY PROTEIN 38-RELATED"/>
    <property type="match status" value="1"/>
</dbReference>
<dbReference type="PANTHER" id="PTHR32411:SF43">
    <property type="entry name" value="CYSTEINE-RICH REPEAT SECRETORY PROTEIN 38"/>
    <property type="match status" value="1"/>
</dbReference>
<dbReference type="EMBL" id="JAGGNH010000008">
    <property type="protein sequence ID" value="KAJ0964884.1"/>
    <property type="molecule type" value="Genomic_DNA"/>
</dbReference>
<comment type="caution">
    <text evidence="1">The sequence shown here is derived from an EMBL/GenBank/DDBJ whole genome shotgun (WGS) entry which is preliminary data.</text>
</comment>
<protein>
    <submittedName>
        <fullName evidence="1">Uncharacterized protein</fullName>
    </submittedName>
</protein>
<reference evidence="1" key="2">
    <citation type="journal article" date="2022" name="Hortic Res">
        <title>The genome of Dioscorea zingiberensis sheds light on the biosynthesis, origin and evolution of the medicinally important diosgenin saponins.</title>
        <authorList>
            <person name="Li Y."/>
            <person name="Tan C."/>
            <person name="Li Z."/>
            <person name="Guo J."/>
            <person name="Li S."/>
            <person name="Chen X."/>
            <person name="Wang C."/>
            <person name="Dai X."/>
            <person name="Yang H."/>
            <person name="Song W."/>
            <person name="Hou L."/>
            <person name="Xu J."/>
            <person name="Tong Z."/>
            <person name="Xu A."/>
            <person name="Yuan X."/>
            <person name="Wang W."/>
            <person name="Yang Q."/>
            <person name="Chen L."/>
            <person name="Sun Z."/>
            <person name="Wang K."/>
            <person name="Pan B."/>
            <person name="Chen J."/>
            <person name="Bao Y."/>
            <person name="Liu F."/>
            <person name="Qi X."/>
            <person name="Gang D.R."/>
            <person name="Wen J."/>
            <person name="Li J."/>
        </authorList>
    </citation>
    <scope>NUCLEOTIDE SEQUENCE</scope>
    <source>
        <strain evidence="1">Dzin_1.0</strain>
    </source>
</reference>
<accession>A0A9D5C2M8</accession>
<dbReference type="Proteomes" id="UP001085076">
    <property type="component" value="Miscellaneous, Linkage group lg08"/>
</dbReference>
<name>A0A9D5C2M8_9LILI</name>
<dbReference type="AlphaFoldDB" id="A0A9D5C2M8"/>